<keyword evidence="1" id="KW-1133">Transmembrane helix</keyword>
<feature type="transmembrane region" description="Helical" evidence="1">
    <location>
        <begin position="27"/>
        <end position="46"/>
    </location>
</feature>
<keyword evidence="1" id="KW-0472">Membrane</keyword>
<feature type="transmembrane region" description="Helical" evidence="1">
    <location>
        <begin position="147"/>
        <end position="165"/>
    </location>
</feature>
<dbReference type="Pfam" id="PF09879">
    <property type="entry name" value="EhaF"/>
    <property type="match status" value="1"/>
</dbReference>
<name>A0A328PI44_9EURY</name>
<keyword evidence="3" id="KW-1185">Reference proteome</keyword>
<dbReference type="PIRSF" id="PIRSF019373">
    <property type="entry name" value="EhaF"/>
    <property type="match status" value="1"/>
</dbReference>
<evidence type="ECO:0000313" key="2">
    <source>
        <dbReference type="EMBL" id="RAO79104.1"/>
    </source>
</evidence>
<dbReference type="InterPro" id="IPR011313">
    <property type="entry name" value="Prd_NiFe_hyd_3_EhaF"/>
</dbReference>
<organism evidence="2 3">
    <name type="scientific">Methanothermobacter tenebrarum</name>
    <dbReference type="NCBI Taxonomy" id="680118"/>
    <lineage>
        <taxon>Archaea</taxon>
        <taxon>Methanobacteriati</taxon>
        <taxon>Methanobacteriota</taxon>
        <taxon>Methanomada group</taxon>
        <taxon>Methanobacteria</taxon>
        <taxon>Methanobacteriales</taxon>
        <taxon>Methanobacteriaceae</taxon>
        <taxon>Methanothermobacter</taxon>
    </lineage>
</organism>
<evidence type="ECO:0000256" key="1">
    <source>
        <dbReference type="SAM" id="Phobius"/>
    </source>
</evidence>
<dbReference type="AlphaFoldDB" id="A0A328PI44"/>
<sequence length="174" mass="19617">MGRNGGLYKLIGRILNLLAEPRVVPKIFAFAIAVVLIFSLPLPFHLNPEQVYPKPPPQLQIELAKKNVDVSYNLAPYNRGGLPVDPNNRGIVRSQYKSPYEGWITAYLTPFSQWMRDVSYHLGTTIVAHPGGILDEILYYTRGLDTILESSILFTAFTIASWVILNRTRKMTGE</sequence>
<reference evidence="2 3" key="1">
    <citation type="submission" date="2018-06" db="EMBL/GenBank/DDBJ databases">
        <title>Draft genome sequence of hyperthermophilic methanogen Methanothermobacter tenebrarum sp. MCM-B 1447.</title>
        <authorList>
            <person name="Pore S.D."/>
            <person name="Dagar S."/>
            <person name="Dhakephalkar P.K."/>
        </authorList>
    </citation>
    <scope>NUCLEOTIDE SEQUENCE [LARGE SCALE GENOMIC DNA]</scope>
    <source>
        <strain evidence="2 3">MCM B 1447</strain>
    </source>
</reference>
<gene>
    <name evidence="2" type="ORF">DPC56_04045</name>
</gene>
<accession>A0A328PI44</accession>
<dbReference type="EMBL" id="QLOE01000004">
    <property type="protein sequence ID" value="RAO79104.1"/>
    <property type="molecule type" value="Genomic_DNA"/>
</dbReference>
<dbReference type="Proteomes" id="UP000249782">
    <property type="component" value="Unassembled WGS sequence"/>
</dbReference>
<evidence type="ECO:0000313" key="3">
    <source>
        <dbReference type="Proteomes" id="UP000249782"/>
    </source>
</evidence>
<evidence type="ECO:0008006" key="4">
    <source>
        <dbReference type="Google" id="ProtNLM"/>
    </source>
</evidence>
<proteinExistence type="predicted"/>
<comment type="caution">
    <text evidence="2">The sequence shown here is derived from an EMBL/GenBank/DDBJ whole genome shotgun (WGS) entry which is preliminary data.</text>
</comment>
<keyword evidence="1" id="KW-0812">Transmembrane</keyword>
<protein>
    <recommendedName>
        <fullName evidence="4">DUF2106 domain-containing protein</fullName>
    </recommendedName>
</protein>